<dbReference type="OrthoDB" id="1750577at2"/>
<keyword evidence="1" id="KW-1133">Transmembrane helix</keyword>
<evidence type="ECO:0000313" key="4">
    <source>
        <dbReference type="Proteomes" id="UP000219285"/>
    </source>
</evidence>
<sequence length="179" mass="19849">MTEDAFSNHVVDLEALPAIEEVAMQAISPRYRVVNLAVTVFLVTLLMAIASAVRFQPWVDIPEALREAYPVVAGLLLAYGVVSFGYHFMADKRIRFAVRQQDIVLQSGLFFCKTVCQPILRVQHVELKRGPIERMAGLSKLQVFSAGGAGHTFEIPGLPSATAQKIRQFILDHKDLDAK</sequence>
<evidence type="ECO:0000256" key="1">
    <source>
        <dbReference type="SAM" id="Phobius"/>
    </source>
</evidence>
<dbReference type="InterPro" id="IPR005182">
    <property type="entry name" value="YdbS-like_PH"/>
</dbReference>
<organism evidence="3 4">
    <name type="scientific">Alteromonas pelagimontana</name>
    <dbReference type="NCBI Taxonomy" id="1858656"/>
    <lineage>
        <taxon>Bacteria</taxon>
        <taxon>Pseudomonadati</taxon>
        <taxon>Pseudomonadota</taxon>
        <taxon>Gammaproteobacteria</taxon>
        <taxon>Alteromonadales</taxon>
        <taxon>Alteromonadaceae</taxon>
        <taxon>Alteromonas/Salinimonas group</taxon>
        <taxon>Alteromonas</taxon>
    </lineage>
</organism>
<dbReference type="PANTHER" id="PTHR34473:SF2">
    <property type="entry name" value="UPF0699 TRANSMEMBRANE PROTEIN YDBT"/>
    <property type="match status" value="1"/>
</dbReference>
<keyword evidence="4" id="KW-1185">Reference proteome</keyword>
<evidence type="ECO:0000313" key="3">
    <source>
        <dbReference type="EMBL" id="QJR80097.1"/>
    </source>
</evidence>
<reference evidence="4" key="1">
    <citation type="submission" date="2014-12" db="EMBL/GenBank/DDBJ databases">
        <title>Complete genome sequence of a multi-drug resistant Klebsiella pneumoniae.</title>
        <authorList>
            <person name="Hua X."/>
            <person name="Chen Q."/>
            <person name="Li X."/>
            <person name="Feng Y."/>
            <person name="Ruan Z."/>
            <person name="Yu Y."/>
        </authorList>
    </citation>
    <scope>NUCLEOTIDE SEQUENCE [LARGE SCALE GENOMIC DNA]</scope>
    <source>
        <strain evidence="4">5.12</strain>
    </source>
</reference>
<keyword evidence="1" id="KW-0472">Membrane</keyword>
<feature type="transmembrane region" description="Helical" evidence="1">
    <location>
        <begin position="33"/>
        <end position="56"/>
    </location>
</feature>
<keyword evidence="1" id="KW-0812">Transmembrane</keyword>
<proteinExistence type="predicted"/>
<protein>
    <submittedName>
        <fullName evidence="3">PH domain-containing protein</fullName>
    </submittedName>
</protein>
<evidence type="ECO:0000259" key="2">
    <source>
        <dbReference type="Pfam" id="PF03703"/>
    </source>
</evidence>
<feature type="domain" description="YdbS-like PH" evidence="2">
    <location>
        <begin position="93"/>
        <end position="170"/>
    </location>
</feature>
<gene>
    <name evidence="3" type="ORF">CA267_004545</name>
</gene>
<dbReference type="Pfam" id="PF03703">
    <property type="entry name" value="bPH_2"/>
    <property type="match status" value="1"/>
</dbReference>
<dbReference type="PANTHER" id="PTHR34473">
    <property type="entry name" value="UPF0699 TRANSMEMBRANE PROTEIN YDBS"/>
    <property type="match status" value="1"/>
</dbReference>
<feature type="transmembrane region" description="Helical" evidence="1">
    <location>
        <begin position="68"/>
        <end position="89"/>
    </location>
</feature>
<dbReference type="AlphaFoldDB" id="A0A6M4MAN4"/>
<dbReference type="Proteomes" id="UP000219285">
    <property type="component" value="Chromosome"/>
</dbReference>
<reference evidence="3 4" key="2">
    <citation type="submission" date="2020-04" db="EMBL/GenBank/DDBJ databases">
        <title>Complete genome sequence of Alteromonas pelagimontana 5.12T.</title>
        <authorList>
            <person name="Sinha R.K."/>
            <person name="Krishnan K.P."/>
            <person name="Kurian J.P."/>
        </authorList>
    </citation>
    <scope>NUCLEOTIDE SEQUENCE [LARGE SCALE GENOMIC DNA]</scope>
    <source>
        <strain evidence="3 4">5.12</strain>
    </source>
</reference>
<dbReference type="EMBL" id="CP052766">
    <property type="protein sequence ID" value="QJR80097.1"/>
    <property type="molecule type" value="Genomic_DNA"/>
</dbReference>
<dbReference type="RefSeq" id="WP_075608584.1">
    <property type="nucleotide sequence ID" value="NZ_CP052766.1"/>
</dbReference>
<accession>A0A6M4MAN4</accession>
<name>A0A6M4MAN4_9ALTE</name>
<dbReference type="KEGG" id="apel:CA267_004545"/>